<geneLocation type="plasmid" evidence="6 7">
    <name>unnamed2</name>
</geneLocation>
<dbReference type="InterPro" id="IPR036388">
    <property type="entry name" value="WH-like_DNA-bd_sf"/>
</dbReference>
<keyword evidence="4" id="KW-0804">Transcription</keyword>
<gene>
    <name evidence="6" type="ORF">RPE78_17350</name>
</gene>
<dbReference type="Pfam" id="PF03466">
    <property type="entry name" value="LysR_substrate"/>
    <property type="match status" value="1"/>
</dbReference>
<dbReference type="InterPro" id="IPR036390">
    <property type="entry name" value="WH_DNA-bd_sf"/>
</dbReference>
<name>A0ABZ1E4H9_9RHOB</name>
<keyword evidence="6" id="KW-0614">Plasmid</keyword>
<dbReference type="SUPFAM" id="SSF53850">
    <property type="entry name" value="Periplasmic binding protein-like II"/>
    <property type="match status" value="1"/>
</dbReference>
<dbReference type="PANTHER" id="PTHR30126:SF98">
    <property type="entry name" value="HTH-TYPE TRANSCRIPTIONAL ACTIVATOR BAUR"/>
    <property type="match status" value="1"/>
</dbReference>
<dbReference type="Gene3D" id="3.40.190.290">
    <property type="match status" value="1"/>
</dbReference>
<keyword evidence="7" id="KW-1185">Reference proteome</keyword>
<protein>
    <submittedName>
        <fullName evidence="6">LysR family transcriptional regulator</fullName>
    </submittedName>
</protein>
<dbReference type="Proteomes" id="UP001623290">
    <property type="component" value="Plasmid unnamed2"/>
</dbReference>
<proteinExistence type="inferred from homology"/>
<evidence type="ECO:0000256" key="2">
    <source>
        <dbReference type="ARBA" id="ARBA00023015"/>
    </source>
</evidence>
<dbReference type="PANTHER" id="PTHR30126">
    <property type="entry name" value="HTH-TYPE TRANSCRIPTIONAL REGULATOR"/>
    <property type="match status" value="1"/>
</dbReference>
<dbReference type="InterPro" id="IPR000847">
    <property type="entry name" value="LysR_HTH_N"/>
</dbReference>
<evidence type="ECO:0000256" key="4">
    <source>
        <dbReference type="ARBA" id="ARBA00023163"/>
    </source>
</evidence>
<evidence type="ECO:0000259" key="5">
    <source>
        <dbReference type="PROSITE" id="PS50931"/>
    </source>
</evidence>
<dbReference type="InterPro" id="IPR005119">
    <property type="entry name" value="LysR_subst-bd"/>
</dbReference>
<dbReference type="Gene3D" id="1.10.10.10">
    <property type="entry name" value="Winged helix-like DNA-binding domain superfamily/Winged helix DNA-binding domain"/>
    <property type="match status" value="1"/>
</dbReference>
<keyword evidence="2" id="KW-0805">Transcription regulation</keyword>
<evidence type="ECO:0000313" key="6">
    <source>
        <dbReference type="EMBL" id="WRY35623.1"/>
    </source>
</evidence>
<comment type="similarity">
    <text evidence="1">Belongs to the LysR transcriptional regulatory family.</text>
</comment>
<evidence type="ECO:0000313" key="7">
    <source>
        <dbReference type="Proteomes" id="UP001623290"/>
    </source>
</evidence>
<dbReference type="EMBL" id="CP135445">
    <property type="protein sequence ID" value="WRY35623.1"/>
    <property type="molecule type" value="Genomic_DNA"/>
</dbReference>
<feature type="domain" description="HTH lysR-type" evidence="5">
    <location>
        <begin position="15"/>
        <end position="72"/>
    </location>
</feature>
<organism evidence="6 7">
    <name type="scientific">Thioclava litoralis</name>
    <dbReference type="NCBI Taxonomy" id="3076557"/>
    <lineage>
        <taxon>Bacteria</taxon>
        <taxon>Pseudomonadati</taxon>
        <taxon>Pseudomonadota</taxon>
        <taxon>Alphaproteobacteria</taxon>
        <taxon>Rhodobacterales</taxon>
        <taxon>Paracoccaceae</taxon>
        <taxon>Thioclava</taxon>
    </lineage>
</organism>
<accession>A0ABZ1E4H9</accession>
<sequence length="304" mass="33630">MARRRKVFSGQISDVDIRLMRVFRTVIECGGLSAAQTELGVGRSTISRQIADLETRLGLRLCHRGRAGFSLTQAGRQVLDYVDRFLKSADDFSANIAAMGNRLVGRLEIGLMDFALTDEANPLLGAIKTCRADAPGLTVNITVGTPAEIERGVLDGRLHLGVVPDYHRTPGLQCHPLYDEPVGLFCGGDHPLAQALDRGAPLSEREIRAHALVYRGYFESDLLRQRKLAFPQGSTAYQTEAVMGLIQSGIYIGFLPVHCQRHLHGRSHELLPELFRYSTPIHAIWRSDREQSATLSDFLPLFLG</sequence>
<dbReference type="CDD" id="cd05466">
    <property type="entry name" value="PBP2_LTTR_substrate"/>
    <property type="match status" value="1"/>
</dbReference>
<evidence type="ECO:0000256" key="1">
    <source>
        <dbReference type="ARBA" id="ARBA00009437"/>
    </source>
</evidence>
<dbReference type="RefSeq" id="WP_330629351.1">
    <property type="nucleotide sequence ID" value="NZ_CP135445.1"/>
</dbReference>
<dbReference type="PROSITE" id="PS50931">
    <property type="entry name" value="HTH_LYSR"/>
    <property type="match status" value="1"/>
</dbReference>
<dbReference type="Pfam" id="PF00126">
    <property type="entry name" value="HTH_1"/>
    <property type="match status" value="1"/>
</dbReference>
<reference evidence="6 7" key="1">
    <citation type="submission" date="2023-09" db="EMBL/GenBank/DDBJ databases">
        <title>Thioclava shenzhenensis sp. nov., a multidrug resistant bacteria-antagonizing species isolated from coastal seawater.</title>
        <authorList>
            <person name="Long M."/>
        </authorList>
    </citation>
    <scope>NUCLEOTIDE SEQUENCE [LARGE SCALE GENOMIC DNA]</scope>
    <source>
        <strain evidence="6 7">FTW29</strain>
        <plasmid evidence="6 7">unnamed2</plasmid>
    </source>
</reference>
<evidence type="ECO:0000256" key="3">
    <source>
        <dbReference type="ARBA" id="ARBA00023125"/>
    </source>
</evidence>
<keyword evidence="3" id="KW-0238">DNA-binding</keyword>
<dbReference type="SUPFAM" id="SSF46785">
    <property type="entry name" value="Winged helix' DNA-binding domain"/>
    <property type="match status" value="1"/>
</dbReference>